<reference evidence="6" key="2">
    <citation type="submission" date="2025-09" db="UniProtKB">
        <authorList>
            <consortium name="Ensembl"/>
        </authorList>
    </citation>
    <scope>IDENTIFICATION</scope>
</reference>
<keyword evidence="7" id="KW-1185">Reference proteome</keyword>
<dbReference type="Proteomes" id="UP000265020">
    <property type="component" value="Unassembled WGS sequence"/>
</dbReference>
<evidence type="ECO:0000256" key="1">
    <source>
        <dbReference type="ARBA" id="ARBA00007285"/>
    </source>
</evidence>
<dbReference type="STRING" id="28743.ENSCVAP00000004381"/>
<name>A0A3Q2CGZ1_CYPVA</name>
<feature type="chain" id="PRO_5018588120" evidence="4">
    <location>
        <begin position="23"/>
        <end position="226"/>
    </location>
</feature>
<organism evidence="6 7">
    <name type="scientific">Cyprinodon variegatus</name>
    <name type="common">Sheepshead minnow</name>
    <dbReference type="NCBI Taxonomy" id="28743"/>
    <lineage>
        <taxon>Eukaryota</taxon>
        <taxon>Metazoa</taxon>
        <taxon>Chordata</taxon>
        <taxon>Craniata</taxon>
        <taxon>Vertebrata</taxon>
        <taxon>Euteleostomi</taxon>
        <taxon>Actinopterygii</taxon>
        <taxon>Neopterygii</taxon>
        <taxon>Teleostei</taxon>
        <taxon>Neoteleostei</taxon>
        <taxon>Acanthomorphata</taxon>
        <taxon>Ovalentaria</taxon>
        <taxon>Atherinomorphae</taxon>
        <taxon>Cyprinodontiformes</taxon>
        <taxon>Cyprinodontidae</taxon>
        <taxon>Cyprinodon</taxon>
    </lineage>
</organism>
<accession>A0A3Q2CGZ1</accession>
<evidence type="ECO:0000313" key="6">
    <source>
        <dbReference type="Ensembl" id="ENSCVAP00000004381.1"/>
    </source>
</evidence>
<evidence type="ECO:0000256" key="3">
    <source>
        <dbReference type="SAM" id="MobiDB-lite"/>
    </source>
</evidence>
<reference evidence="6" key="1">
    <citation type="submission" date="2025-08" db="UniProtKB">
        <authorList>
            <consortium name="Ensembl"/>
        </authorList>
    </citation>
    <scope>IDENTIFICATION</scope>
</reference>
<proteinExistence type="inferred from homology"/>
<evidence type="ECO:0000256" key="2">
    <source>
        <dbReference type="ARBA" id="ARBA00022729"/>
    </source>
</evidence>
<feature type="domain" description="DUF3456" evidence="5">
    <location>
        <begin position="33"/>
        <end position="190"/>
    </location>
</feature>
<dbReference type="AlphaFoldDB" id="A0A3Q2CGZ1"/>
<feature type="signal peptide" evidence="4">
    <location>
        <begin position="1"/>
        <end position="22"/>
    </location>
</feature>
<dbReference type="Ensembl" id="ENSCVAT00000008434.1">
    <property type="protein sequence ID" value="ENSCVAP00000004381.1"/>
    <property type="gene ID" value="ENSCVAG00000005696.1"/>
</dbReference>
<dbReference type="InterPro" id="IPR021852">
    <property type="entry name" value="DUF3456"/>
</dbReference>
<keyword evidence="2 4" id="KW-0732">Signal</keyword>
<sequence length="226" mass="25761">LFNQVFKMKAFILAVVFACGFAAGSEDERLPNKCEVCKILTTELQEALEKTGRSKEVLEVGEVLDTGKRRRKIRYNTSETRLTEAVDNICERILQYKVHAERPGSLRYAKGSSQTMMTLKNLVNKGVKVDLGMPYELWDEPSAEVTDMKKQCETMLEEYEEVVEDWYFHHQDRRLENFLCENHVLKTSEQDCLKEVWKGDTGDKGGAEEVSGAERVESAAHDAGEL</sequence>
<protein>
    <submittedName>
        <fullName evidence="6">Canopy FGF signaling regulator 4</fullName>
    </submittedName>
</protein>
<dbReference type="PANTHER" id="PTHR15382:SF3">
    <property type="entry name" value="PROTEIN CANOPY HOMOLOG 4"/>
    <property type="match status" value="1"/>
</dbReference>
<evidence type="ECO:0000256" key="4">
    <source>
        <dbReference type="SAM" id="SignalP"/>
    </source>
</evidence>
<comment type="similarity">
    <text evidence="1">Belongs to the canopy family.</text>
</comment>
<evidence type="ECO:0000313" key="7">
    <source>
        <dbReference type="Proteomes" id="UP000265020"/>
    </source>
</evidence>
<feature type="region of interest" description="Disordered" evidence="3">
    <location>
        <begin position="199"/>
        <end position="226"/>
    </location>
</feature>
<dbReference type="GeneTree" id="ENSGT00390000014072"/>
<evidence type="ECO:0000259" key="5">
    <source>
        <dbReference type="Pfam" id="PF11938"/>
    </source>
</evidence>
<dbReference type="Pfam" id="PF11938">
    <property type="entry name" value="DUF3456"/>
    <property type="match status" value="1"/>
</dbReference>
<dbReference type="PANTHER" id="PTHR15382">
    <property type="entry name" value="CTG4A-RELATED"/>
    <property type="match status" value="1"/>
</dbReference>